<keyword evidence="1" id="KW-0240">DNA-directed RNA polymerase</keyword>
<name>A0ABS4PWT4_9PSEU</name>
<dbReference type="Proteomes" id="UP000741013">
    <property type="component" value="Unassembled WGS sequence"/>
</dbReference>
<gene>
    <name evidence="1" type="ORF">JOM49_005406</name>
</gene>
<organism evidence="1 2">
    <name type="scientific">Amycolatopsis magusensis</name>
    <dbReference type="NCBI Taxonomy" id="882444"/>
    <lineage>
        <taxon>Bacteria</taxon>
        <taxon>Bacillati</taxon>
        <taxon>Actinomycetota</taxon>
        <taxon>Actinomycetes</taxon>
        <taxon>Pseudonocardiales</taxon>
        <taxon>Pseudonocardiaceae</taxon>
        <taxon>Amycolatopsis</taxon>
    </lineage>
</organism>
<evidence type="ECO:0000313" key="1">
    <source>
        <dbReference type="EMBL" id="MBP2183880.1"/>
    </source>
</evidence>
<keyword evidence="2" id="KW-1185">Reference proteome</keyword>
<protein>
    <submittedName>
        <fullName evidence="1">DNA-directed RNA polymerase specialized sigma24 family protein</fullName>
    </submittedName>
</protein>
<sequence length="245" mass="27465">MAANDDTEPTPAESAHRLLHDQRLRDALATDNFQGHGWDRFANDLAGYGLAVITAWIHTGHIFAECRRRNLTVGSIPALDAHDCEELASDTVATAMIRFRDKALIGGKWNSAGGASLSTYFIGACVFAFHDRFAHWRNQHIRRRTTQELRPPSDAETEAAFRASPAYRAPEPTVITNMMIEAAFDRIDNSRLEFAIRLHTEGYSLAEIAELLTQAGHTTTPGAIRELLARQRHRGSTWREEETRD</sequence>
<proteinExistence type="predicted"/>
<reference evidence="1 2" key="1">
    <citation type="submission" date="2021-03" db="EMBL/GenBank/DDBJ databases">
        <title>Sequencing the genomes of 1000 actinobacteria strains.</title>
        <authorList>
            <person name="Klenk H.-P."/>
        </authorList>
    </citation>
    <scope>NUCLEOTIDE SEQUENCE [LARGE SCALE GENOMIC DNA]</scope>
    <source>
        <strain evidence="1 2">DSM 45510</strain>
    </source>
</reference>
<keyword evidence="1" id="KW-0804">Transcription</keyword>
<comment type="caution">
    <text evidence="1">The sequence shown here is derived from an EMBL/GenBank/DDBJ whole genome shotgun (WGS) entry which is preliminary data.</text>
</comment>
<dbReference type="EMBL" id="JAGGMS010000001">
    <property type="protein sequence ID" value="MBP2183880.1"/>
    <property type="molecule type" value="Genomic_DNA"/>
</dbReference>
<dbReference type="GO" id="GO:0000428">
    <property type="term" value="C:DNA-directed RNA polymerase complex"/>
    <property type="evidence" value="ECO:0007669"/>
    <property type="project" value="UniProtKB-KW"/>
</dbReference>
<accession>A0ABS4PWT4</accession>
<evidence type="ECO:0000313" key="2">
    <source>
        <dbReference type="Proteomes" id="UP000741013"/>
    </source>
</evidence>
<dbReference type="RefSeq" id="WP_209666969.1">
    <property type="nucleotide sequence ID" value="NZ_JAGGMS010000001.1"/>
</dbReference>